<sequence length="17" mass="2040">MWSVYLCGGWEVGHRFI</sequence>
<accession>A0A2P2NF76</accession>
<protein>
    <submittedName>
        <fullName evidence="1">Uncharacterized protein</fullName>
    </submittedName>
</protein>
<reference evidence="1" key="1">
    <citation type="submission" date="2018-02" db="EMBL/GenBank/DDBJ databases">
        <title>Rhizophora mucronata_Transcriptome.</title>
        <authorList>
            <person name="Meera S.P."/>
            <person name="Sreeshan A."/>
            <person name="Augustine A."/>
        </authorList>
    </citation>
    <scope>NUCLEOTIDE SEQUENCE</scope>
    <source>
        <tissue evidence="1">Leaf</tissue>
    </source>
</reference>
<proteinExistence type="predicted"/>
<evidence type="ECO:0000313" key="1">
    <source>
        <dbReference type="EMBL" id="MBX41136.1"/>
    </source>
</evidence>
<name>A0A2P2NF76_RHIMU</name>
<dbReference type="AlphaFoldDB" id="A0A2P2NF76"/>
<dbReference type="EMBL" id="GGEC01060652">
    <property type="protein sequence ID" value="MBX41136.1"/>
    <property type="molecule type" value="Transcribed_RNA"/>
</dbReference>
<organism evidence="1">
    <name type="scientific">Rhizophora mucronata</name>
    <name type="common">Asiatic mangrove</name>
    <dbReference type="NCBI Taxonomy" id="61149"/>
    <lineage>
        <taxon>Eukaryota</taxon>
        <taxon>Viridiplantae</taxon>
        <taxon>Streptophyta</taxon>
        <taxon>Embryophyta</taxon>
        <taxon>Tracheophyta</taxon>
        <taxon>Spermatophyta</taxon>
        <taxon>Magnoliopsida</taxon>
        <taxon>eudicotyledons</taxon>
        <taxon>Gunneridae</taxon>
        <taxon>Pentapetalae</taxon>
        <taxon>rosids</taxon>
        <taxon>fabids</taxon>
        <taxon>Malpighiales</taxon>
        <taxon>Rhizophoraceae</taxon>
        <taxon>Rhizophora</taxon>
    </lineage>
</organism>